<evidence type="ECO:0000256" key="6">
    <source>
        <dbReference type="ARBA" id="ARBA00023065"/>
    </source>
</evidence>
<dbReference type="EMBL" id="SDMP01000005">
    <property type="protein sequence ID" value="RYR58797.1"/>
    <property type="molecule type" value="Genomic_DNA"/>
</dbReference>
<dbReference type="GO" id="GO:0015743">
    <property type="term" value="P:malate transport"/>
    <property type="evidence" value="ECO:0007669"/>
    <property type="project" value="InterPro"/>
</dbReference>
<keyword evidence="6" id="KW-0406">Ion transport</keyword>
<protein>
    <recommendedName>
        <fullName evidence="12">Aluminum-activated malate transporter</fullName>
    </recommendedName>
</protein>
<keyword evidence="7 9" id="KW-0472">Membrane</keyword>
<dbReference type="AlphaFoldDB" id="A0A445D6B5"/>
<evidence type="ECO:0000313" key="11">
    <source>
        <dbReference type="Proteomes" id="UP000289738"/>
    </source>
</evidence>
<feature type="transmembrane region" description="Helical" evidence="9">
    <location>
        <begin position="231"/>
        <end position="250"/>
    </location>
</feature>
<evidence type="ECO:0000256" key="2">
    <source>
        <dbReference type="ARBA" id="ARBA00007079"/>
    </source>
</evidence>
<dbReference type="Pfam" id="PF11744">
    <property type="entry name" value="ALMT"/>
    <property type="match status" value="2"/>
</dbReference>
<name>A0A445D6B5_ARAHY</name>
<feature type="transmembrane region" description="Helical" evidence="9">
    <location>
        <begin position="174"/>
        <end position="193"/>
    </location>
</feature>
<dbReference type="GO" id="GO:0016020">
    <property type="term" value="C:membrane"/>
    <property type="evidence" value="ECO:0007669"/>
    <property type="project" value="UniProtKB-SubCell"/>
</dbReference>
<gene>
    <name evidence="10" type="ORF">Ahy_A05g024676</name>
</gene>
<dbReference type="PANTHER" id="PTHR31086">
    <property type="entry name" value="ALUMINUM-ACTIVATED MALATE TRANSPORTER 10"/>
    <property type="match status" value="1"/>
</dbReference>
<sequence>MTSFEERFSSEEEEGDSSGLCECELECFLLLPLELLSLLKRDMIFTSSTLNFTVKCFLSDGCCFFCCCDSVSLGTESEEAPLLESLGFLLRPPNLKTRGRELRRRRLGVWFGGGRVHLHQLSFEEEIVGRRERKRMNGKKDSIEISIPTNKPDSESSIKCSMSKVWCIWKEDEVIFGLKAGLSVVVVSLLALFKAPYHVFGTNIIWAIITAIIVFEYTVGATFNRGFNRALGSLLAGILAIAVVHIALWCGSVAQPIIIGLSIFFVASIASMLRIWPWLVQYEYGFRVIQISYCLIIISGYRMGNPIKSMVDRWYSIAIGGIISVCVNVFVYPMWAGDQLHNDLVKCFYSLADSLQECVKKYLEERSQHKSEFITSNGMDEILGELAYERCQSNLVNSGPKFEMLANSAKWEPPHGRFLQFLYPWSQYLKVAAVLRHCAYEVMALDTILHSEIQAPYNLRILFESEIKEVSNEVADLIRILGRDISSMKWSLKNSQVKRVHSATKRLQHSMQLHSYLLLKTTSEEDSEITTDLLPRMRALGSTEALSLVNFTSSIIEFVARVDYLVEEVDRLSKMAKFKHDGQ</sequence>
<feature type="transmembrane region" description="Helical" evidence="9">
    <location>
        <begin position="200"/>
        <end position="219"/>
    </location>
</feature>
<proteinExistence type="inferred from homology"/>
<comment type="similarity">
    <text evidence="2">Belongs to the aromatic acid exporter (TC 2.A.85) family.</text>
</comment>
<feature type="transmembrane region" description="Helical" evidence="9">
    <location>
        <begin position="284"/>
        <end position="302"/>
    </location>
</feature>
<reference evidence="10 11" key="1">
    <citation type="submission" date="2019-01" db="EMBL/GenBank/DDBJ databases">
        <title>Sequencing of cultivated peanut Arachis hypogaea provides insights into genome evolution and oil improvement.</title>
        <authorList>
            <person name="Chen X."/>
        </authorList>
    </citation>
    <scope>NUCLEOTIDE SEQUENCE [LARGE SCALE GENOMIC DNA]</scope>
    <source>
        <strain evidence="11">cv. Fuhuasheng</strain>
        <tissue evidence="10">Leaves</tissue>
    </source>
</reference>
<evidence type="ECO:0000256" key="5">
    <source>
        <dbReference type="ARBA" id="ARBA00022989"/>
    </source>
</evidence>
<evidence type="ECO:0000313" key="10">
    <source>
        <dbReference type="EMBL" id="RYR58797.1"/>
    </source>
</evidence>
<keyword evidence="11" id="KW-1185">Reference proteome</keyword>
<evidence type="ECO:0000256" key="7">
    <source>
        <dbReference type="ARBA" id="ARBA00023136"/>
    </source>
</evidence>
<keyword evidence="4 9" id="KW-0812">Transmembrane</keyword>
<accession>A0A445D6B5</accession>
<dbReference type="InterPro" id="IPR020966">
    <property type="entry name" value="ALMT"/>
</dbReference>
<evidence type="ECO:0000256" key="4">
    <source>
        <dbReference type="ARBA" id="ARBA00022692"/>
    </source>
</evidence>
<dbReference type="GO" id="GO:0034220">
    <property type="term" value="P:monoatomic ion transmembrane transport"/>
    <property type="evidence" value="ECO:0007669"/>
    <property type="project" value="UniProtKB-KW"/>
</dbReference>
<keyword evidence="8" id="KW-0407">Ion channel</keyword>
<keyword evidence="5 9" id="KW-1133">Transmembrane helix</keyword>
<feature type="transmembrane region" description="Helical" evidence="9">
    <location>
        <begin position="257"/>
        <end position="278"/>
    </location>
</feature>
<dbReference type="Proteomes" id="UP000289738">
    <property type="component" value="Chromosome A05"/>
</dbReference>
<evidence type="ECO:0008006" key="12">
    <source>
        <dbReference type="Google" id="ProtNLM"/>
    </source>
</evidence>
<comment type="subcellular location">
    <subcellularLocation>
        <location evidence="1">Membrane</location>
        <topology evidence="1">Multi-pass membrane protein</topology>
    </subcellularLocation>
</comment>
<evidence type="ECO:0000256" key="8">
    <source>
        <dbReference type="ARBA" id="ARBA00023303"/>
    </source>
</evidence>
<keyword evidence="3" id="KW-0813">Transport</keyword>
<evidence type="ECO:0000256" key="1">
    <source>
        <dbReference type="ARBA" id="ARBA00004141"/>
    </source>
</evidence>
<evidence type="ECO:0000256" key="3">
    <source>
        <dbReference type="ARBA" id="ARBA00022448"/>
    </source>
</evidence>
<evidence type="ECO:0000256" key="9">
    <source>
        <dbReference type="SAM" id="Phobius"/>
    </source>
</evidence>
<comment type="caution">
    <text evidence="10">The sequence shown here is derived from an EMBL/GenBank/DDBJ whole genome shotgun (WGS) entry which is preliminary data.</text>
</comment>
<feature type="transmembrane region" description="Helical" evidence="9">
    <location>
        <begin position="314"/>
        <end position="335"/>
    </location>
</feature>
<organism evidence="10 11">
    <name type="scientific">Arachis hypogaea</name>
    <name type="common">Peanut</name>
    <dbReference type="NCBI Taxonomy" id="3818"/>
    <lineage>
        <taxon>Eukaryota</taxon>
        <taxon>Viridiplantae</taxon>
        <taxon>Streptophyta</taxon>
        <taxon>Embryophyta</taxon>
        <taxon>Tracheophyta</taxon>
        <taxon>Spermatophyta</taxon>
        <taxon>Magnoliopsida</taxon>
        <taxon>eudicotyledons</taxon>
        <taxon>Gunneridae</taxon>
        <taxon>Pentapetalae</taxon>
        <taxon>rosids</taxon>
        <taxon>fabids</taxon>
        <taxon>Fabales</taxon>
        <taxon>Fabaceae</taxon>
        <taxon>Papilionoideae</taxon>
        <taxon>50 kb inversion clade</taxon>
        <taxon>dalbergioids sensu lato</taxon>
        <taxon>Dalbergieae</taxon>
        <taxon>Pterocarpus clade</taxon>
        <taxon>Arachis</taxon>
    </lineage>
</organism>